<dbReference type="Proteomes" id="UP000314294">
    <property type="component" value="Unassembled WGS sequence"/>
</dbReference>
<accession>A0A4Z2E963</accession>
<dbReference type="AlphaFoldDB" id="A0A4Z2E963"/>
<dbReference type="EMBL" id="SRLO01012901">
    <property type="protein sequence ID" value="TNN25305.1"/>
    <property type="molecule type" value="Genomic_DNA"/>
</dbReference>
<reference evidence="1 2" key="1">
    <citation type="submission" date="2019-03" db="EMBL/GenBank/DDBJ databases">
        <title>First draft genome of Liparis tanakae, snailfish: a comprehensive survey of snailfish specific genes.</title>
        <authorList>
            <person name="Kim W."/>
            <person name="Song I."/>
            <person name="Jeong J.-H."/>
            <person name="Kim D."/>
            <person name="Kim S."/>
            <person name="Ryu S."/>
            <person name="Song J.Y."/>
            <person name="Lee S.K."/>
        </authorList>
    </citation>
    <scope>NUCLEOTIDE SEQUENCE [LARGE SCALE GENOMIC DNA]</scope>
    <source>
        <tissue evidence="1">Muscle</tissue>
    </source>
</reference>
<organism evidence="1 2">
    <name type="scientific">Liparis tanakae</name>
    <name type="common">Tanaka's snailfish</name>
    <dbReference type="NCBI Taxonomy" id="230148"/>
    <lineage>
        <taxon>Eukaryota</taxon>
        <taxon>Metazoa</taxon>
        <taxon>Chordata</taxon>
        <taxon>Craniata</taxon>
        <taxon>Vertebrata</taxon>
        <taxon>Euteleostomi</taxon>
        <taxon>Actinopterygii</taxon>
        <taxon>Neopterygii</taxon>
        <taxon>Teleostei</taxon>
        <taxon>Neoteleostei</taxon>
        <taxon>Acanthomorphata</taxon>
        <taxon>Eupercaria</taxon>
        <taxon>Perciformes</taxon>
        <taxon>Cottioidei</taxon>
        <taxon>Cottales</taxon>
        <taxon>Liparidae</taxon>
        <taxon>Liparis</taxon>
    </lineage>
</organism>
<name>A0A4Z2E963_9TELE</name>
<protein>
    <submittedName>
        <fullName evidence="1">Uncharacterized protein</fullName>
    </submittedName>
</protein>
<evidence type="ECO:0000313" key="1">
    <source>
        <dbReference type="EMBL" id="TNN25305.1"/>
    </source>
</evidence>
<comment type="caution">
    <text evidence="1">The sequence shown here is derived from an EMBL/GenBank/DDBJ whole genome shotgun (WGS) entry which is preliminary data.</text>
</comment>
<evidence type="ECO:0000313" key="2">
    <source>
        <dbReference type="Proteomes" id="UP000314294"/>
    </source>
</evidence>
<sequence length="149" mass="16102">MLVLSPVRQTVPGPAGSAAGLRSWFRTHQRLLPHREHGGVGLQVDPGAAAHGPQPLHRDVLRVPQTQAHQVQHAVLSAAHCTRRNTACRKLFTSTTATAALRPRYHTPFAHGCLVEAVRVQAARGLHVARVLVKLSLTPGAHYECECSS</sequence>
<gene>
    <name evidence="1" type="ORF">EYF80_064566</name>
</gene>
<proteinExistence type="predicted"/>
<keyword evidence="2" id="KW-1185">Reference proteome</keyword>